<reference evidence="3" key="4">
    <citation type="journal article" date="2015" name="G3 (Bethesda)">
        <title>Genome sequences of three phytopathogenic species of the Magnaporthaceae family of fungi.</title>
        <authorList>
            <person name="Okagaki L.H."/>
            <person name="Nunes C.C."/>
            <person name="Sailsbery J."/>
            <person name="Clay B."/>
            <person name="Brown D."/>
            <person name="John T."/>
            <person name="Oh Y."/>
            <person name="Young N."/>
            <person name="Fitzgerald M."/>
            <person name="Haas B.J."/>
            <person name="Zeng Q."/>
            <person name="Young S."/>
            <person name="Adiconis X."/>
            <person name="Fan L."/>
            <person name="Levin J.Z."/>
            <person name="Mitchell T.K."/>
            <person name="Okubara P.A."/>
            <person name="Farman M.L."/>
            <person name="Kohn L.M."/>
            <person name="Birren B."/>
            <person name="Ma L.-J."/>
            <person name="Dean R.A."/>
        </authorList>
    </citation>
    <scope>NUCLEOTIDE SEQUENCE</scope>
    <source>
        <strain evidence="3">ATCC 64411 / 73-15</strain>
    </source>
</reference>
<reference evidence="2" key="3">
    <citation type="submission" date="2011-03" db="EMBL/GenBank/DDBJ databases">
        <title>Annotation of Magnaporthe poae ATCC 64411.</title>
        <authorList>
            <person name="Ma L.-J."/>
            <person name="Dead R."/>
            <person name="Young S.K."/>
            <person name="Zeng Q."/>
            <person name="Gargeya S."/>
            <person name="Fitzgerald M."/>
            <person name="Haas B."/>
            <person name="Abouelleil A."/>
            <person name="Alvarado L."/>
            <person name="Arachchi H.M."/>
            <person name="Berlin A."/>
            <person name="Brown A."/>
            <person name="Chapman S.B."/>
            <person name="Chen Z."/>
            <person name="Dunbar C."/>
            <person name="Freedman E."/>
            <person name="Gearin G."/>
            <person name="Gellesch M."/>
            <person name="Goldberg J."/>
            <person name="Griggs A."/>
            <person name="Gujja S."/>
            <person name="Heiman D."/>
            <person name="Howarth C."/>
            <person name="Larson L."/>
            <person name="Lui A."/>
            <person name="MacDonald P.J.P."/>
            <person name="Mehta T."/>
            <person name="Montmayeur A."/>
            <person name="Murphy C."/>
            <person name="Neiman D."/>
            <person name="Pearson M."/>
            <person name="Priest M."/>
            <person name="Roberts A."/>
            <person name="Saif S."/>
            <person name="Shea T."/>
            <person name="Shenoy N."/>
            <person name="Sisk P."/>
            <person name="Stolte C."/>
            <person name="Sykes S."/>
            <person name="Yandava C."/>
            <person name="Wortman J."/>
            <person name="Nusbaum C."/>
            <person name="Birren B."/>
        </authorList>
    </citation>
    <scope>NUCLEOTIDE SEQUENCE</scope>
    <source>
        <strain evidence="2">ATCC 64411</strain>
    </source>
</reference>
<evidence type="ECO:0000256" key="1">
    <source>
        <dbReference type="SAM" id="MobiDB-lite"/>
    </source>
</evidence>
<dbReference type="AlphaFoldDB" id="A0A0C4ECX9"/>
<gene>
    <name evidence="2" type="ORF">MAPG_10568</name>
</gene>
<sequence>MSKVVLTGDGVDGQSSRVLASGGWLGKKGVLGKSCNDTRPANSMRSLISLHPARTWSRERSGFRTRSGTRASFVRIPRGGRCTPRSIRDGGYVVSGRRPSQGLLHERRCPGQGPACHILPATDASMRELEVEWNRAWYSSGIKSIAESTPTDDDNSRSTLRRTQHDEVRGDADTPGWQDVRRLDAEGRVVEDNVHDLGQLREGGSRLRRNCTSRGTSSAGRRGALGDGIVETFLVNKSRAYHHARPHRTIPSACILSARCRVDHSALGPLYERGPVALAHHGDVPEKGSTRRKHEFSNSKMPAVESLLKGTDICYAMRTALPKMDALWSPRWRR</sequence>
<dbReference type="VEuPathDB" id="FungiDB:MAPG_10568"/>
<evidence type="ECO:0000313" key="4">
    <source>
        <dbReference type="Proteomes" id="UP000011715"/>
    </source>
</evidence>
<evidence type="ECO:0000313" key="2">
    <source>
        <dbReference type="EMBL" id="KLU90716.1"/>
    </source>
</evidence>
<reference evidence="3" key="5">
    <citation type="submission" date="2015-06" db="UniProtKB">
        <authorList>
            <consortium name="EnsemblFungi"/>
        </authorList>
    </citation>
    <scope>IDENTIFICATION</scope>
    <source>
        <strain evidence="3">ATCC 64411</strain>
    </source>
</reference>
<feature type="compositionally biased region" description="Basic and acidic residues" evidence="1">
    <location>
        <begin position="163"/>
        <end position="172"/>
    </location>
</feature>
<reference evidence="2" key="1">
    <citation type="submission" date="2010-05" db="EMBL/GenBank/DDBJ databases">
        <title>The Genome Sequence of Magnaporthe poae strain ATCC 64411.</title>
        <authorList>
            <consortium name="The Broad Institute Genome Sequencing Platform"/>
            <consortium name="Broad Institute Genome Sequencing Center for Infectious Disease"/>
            <person name="Ma L.-J."/>
            <person name="Dead R."/>
            <person name="Young S."/>
            <person name="Zeng Q."/>
            <person name="Koehrsen M."/>
            <person name="Alvarado L."/>
            <person name="Berlin A."/>
            <person name="Chapman S.B."/>
            <person name="Chen Z."/>
            <person name="Freedman E."/>
            <person name="Gellesch M."/>
            <person name="Goldberg J."/>
            <person name="Griggs A."/>
            <person name="Gujja S."/>
            <person name="Heilman E.R."/>
            <person name="Heiman D."/>
            <person name="Hepburn T."/>
            <person name="Howarth C."/>
            <person name="Jen D."/>
            <person name="Larson L."/>
            <person name="Mehta T."/>
            <person name="Neiman D."/>
            <person name="Pearson M."/>
            <person name="Roberts A."/>
            <person name="Saif S."/>
            <person name="Shea T."/>
            <person name="Shenoy N."/>
            <person name="Sisk P."/>
            <person name="Stolte C."/>
            <person name="Sykes S."/>
            <person name="Walk T."/>
            <person name="White J."/>
            <person name="Yandava C."/>
            <person name="Haas B."/>
            <person name="Nusbaum C."/>
            <person name="Birren B."/>
        </authorList>
    </citation>
    <scope>NUCLEOTIDE SEQUENCE</scope>
    <source>
        <strain evidence="2">ATCC 64411</strain>
    </source>
</reference>
<name>A0A0C4ECX9_MAGP6</name>
<dbReference type="EMBL" id="ADBL01002362">
    <property type="status" value="NOT_ANNOTATED_CDS"/>
    <property type="molecule type" value="Genomic_DNA"/>
</dbReference>
<keyword evidence="4" id="KW-1185">Reference proteome</keyword>
<evidence type="ECO:0000313" key="3">
    <source>
        <dbReference type="EnsemblFungi" id="MAPG_10568T0"/>
    </source>
</evidence>
<organism evidence="3 4">
    <name type="scientific">Magnaporthiopsis poae (strain ATCC 64411 / 73-15)</name>
    <name type="common">Kentucky bluegrass fungus</name>
    <name type="synonym">Magnaporthe poae</name>
    <dbReference type="NCBI Taxonomy" id="644358"/>
    <lineage>
        <taxon>Eukaryota</taxon>
        <taxon>Fungi</taxon>
        <taxon>Dikarya</taxon>
        <taxon>Ascomycota</taxon>
        <taxon>Pezizomycotina</taxon>
        <taxon>Sordariomycetes</taxon>
        <taxon>Sordariomycetidae</taxon>
        <taxon>Magnaporthales</taxon>
        <taxon>Magnaporthaceae</taxon>
        <taxon>Magnaporthiopsis</taxon>
    </lineage>
</organism>
<accession>A0A0C4ECX9</accession>
<feature type="region of interest" description="Disordered" evidence="1">
    <location>
        <begin position="145"/>
        <end position="177"/>
    </location>
</feature>
<proteinExistence type="predicted"/>
<reference evidence="4" key="2">
    <citation type="submission" date="2010-05" db="EMBL/GenBank/DDBJ databases">
        <title>The genome sequence of Magnaporthe poae strain ATCC 64411.</title>
        <authorList>
            <person name="Ma L.-J."/>
            <person name="Dead R."/>
            <person name="Young S."/>
            <person name="Zeng Q."/>
            <person name="Koehrsen M."/>
            <person name="Alvarado L."/>
            <person name="Berlin A."/>
            <person name="Chapman S.B."/>
            <person name="Chen Z."/>
            <person name="Freedman E."/>
            <person name="Gellesch M."/>
            <person name="Goldberg J."/>
            <person name="Griggs A."/>
            <person name="Gujja S."/>
            <person name="Heilman E.R."/>
            <person name="Heiman D."/>
            <person name="Hepburn T."/>
            <person name="Howarth C."/>
            <person name="Jen D."/>
            <person name="Larson L."/>
            <person name="Mehta T."/>
            <person name="Neiman D."/>
            <person name="Pearson M."/>
            <person name="Roberts A."/>
            <person name="Saif S."/>
            <person name="Shea T."/>
            <person name="Shenoy N."/>
            <person name="Sisk P."/>
            <person name="Stolte C."/>
            <person name="Sykes S."/>
            <person name="Walk T."/>
            <person name="White J."/>
            <person name="Yandava C."/>
            <person name="Haas B."/>
            <person name="Nusbaum C."/>
            <person name="Birren B."/>
        </authorList>
    </citation>
    <scope>NUCLEOTIDE SEQUENCE [LARGE SCALE GENOMIC DNA]</scope>
    <source>
        <strain evidence="4">ATCC 64411 / 73-15</strain>
    </source>
</reference>
<dbReference type="Proteomes" id="UP000011715">
    <property type="component" value="Unassembled WGS sequence"/>
</dbReference>
<protein>
    <submittedName>
        <fullName evidence="2 3">Uncharacterized protein</fullName>
    </submittedName>
</protein>
<dbReference type="EMBL" id="GL876975">
    <property type="protein sequence ID" value="KLU90716.1"/>
    <property type="molecule type" value="Genomic_DNA"/>
</dbReference>
<dbReference type="EnsemblFungi" id="MAPG_10568T0">
    <property type="protein sequence ID" value="MAPG_10568T0"/>
    <property type="gene ID" value="MAPG_10568"/>
</dbReference>